<feature type="region of interest" description="Disordered" evidence="1">
    <location>
        <begin position="91"/>
        <end position="196"/>
    </location>
</feature>
<accession>A0AA38NUT7</accession>
<proteinExistence type="predicted"/>
<protein>
    <submittedName>
        <fullName evidence="2">Uncharacterized protein</fullName>
    </submittedName>
</protein>
<feature type="compositionally biased region" description="Polar residues" evidence="1">
    <location>
        <begin position="91"/>
        <end position="100"/>
    </location>
</feature>
<dbReference type="AlphaFoldDB" id="A0AA38NUT7"/>
<dbReference type="EMBL" id="MU807896">
    <property type="protein sequence ID" value="KAJ3831033.1"/>
    <property type="molecule type" value="Genomic_DNA"/>
</dbReference>
<sequence>NLQEIRTNGFDFNVVLSKWADENPNHPLDYDLLTWLATFFGWDSACNLSSYLVDPADSARLEEFLQSNEFPAEDSAAPPIPALVTTSAADLTSAPRSPLTSPLIPPEPILRSRRRPAAAVPSNYPSDSKFHTPPASTTANDEMDVEEGTSRASVAQALVTEYDDSDEDEVAGDDTDDEVPVEIAPPSTLKSPKSRK</sequence>
<dbReference type="Proteomes" id="UP001163846">
    <property type="component" value="Unassembled WGS sequence"/>
</dbReference>
<keyword evidence="3" id="KW-1185">Reference proteome</keyword>
<gene>
    <name evidence="2" type="ORF">F5878DRAFT_648004</name>
</gene>
<evidence type="ECO:0000256" key="1">
    <source>
        <dbReference type="SAM" id="MobiDB-lite"/>
    </source>
</evidence>
<comment type="caution">
    <text evidence="2">The sequence shown here is derived from an EMBL/GenBank/DDBJ whole genome shotgun (WGS) entry which is preliminary data.</text>
</comment>
<evidence type="ECO:0000313" key="2">
    <source>
        <dbReference type="EMBL" id="KAJ3831033.1"/>
    </source>
</evidence>
<feature type="non-terminal residue" evidence="2">
    <location>
        <position position="1"/>
    </location>
</feature>
<name>A0AA38NUT7_9AGAR</name>
<reference evidence="2" key="1">
    <citation type="submission" date="2022-08" db="EMBL/GenBank/DDBJ databases">
        <authorList>
            <consortium name="DOE Joint Genome Institute"/>
            <person name="Min B."/>
            <person name="Riley R."/>
            <person name="Sierra-Patev S."/>
            <person name="Naranjo-Ortiz M."/>
            <person name="Looney B."/>
            <person name="Konkel Z."/>
            <person name="Slot J.C."/>
            <person name="Sakamoto Y."/>
            <person name="Steenwyk J.L."/>
            <person name="Rokas A."/>
            <person name="Carro J."/>
            <person name="Camarero S."/>
            <person name="Ferreira P."/>
            <person name="Molpeceres G."/>
            <person name="Ruiz-Duenas F.J."/>
            <person name="Serrano A."/>
            <person name="Henrissat B."/>
            <person name="Drula E."/>
            <person name="Hughes K.W."/>
            <person name="Mata J.L."/>
            <person name="Ishikawa N.K."/>
            <person name="Vargas-Isla R."/>
            <person name="Ushijima S."/>
            <person name="Smith C.A."/>
            <person name="Ahrendt S."/>
            <person name="Andreopoulos W."/>
            <person name="He G."/>
            <person name="Labutti K."/>
            <person name="Lipzen A."/>
            <person name="Ng V."/>
            <person name="Sandor L."/>
            <person name="Barry K."/>
            <person name="Martinez A.T."/>
            <person name="Xiao Y."/>
            <person name="Gibbons J.G."/>
            <person name="Terashima K."/>
            <person name="Hibbett D.S."/>
            <person name="Grigoriev I.V."/>
        </authorList>
    </citation>
    <scope>NUCLEOTIDE SEQUENCE</scope>
    <source>
        <strain evidence="2">TFB9207</strain>
    </source>
</reference>
<organism evidence="2 3">
    <name type="scientific">Lentinula raphanica</name>
    <dbReference type="NCBI Taxonomy" id="153919"/>
    <lineage>
        <taxon>Eukaryota</taxon>
        <taxon>Fungi</taxon>
        <taxon>Dikarya</taxon>
        <taxon>Basidiomycota</taxon>
        <taxon>Agaricomycotina</taxon>
        <taxon>Agaricomycetes</taxon>
        <taxon>Agaricomycetidae</taxon>
        <taxon>Agaricales</taxon>
        <taxon>Marasmiineae</taxon>
        <taxon>Omphalotaceae</taxon>
        <taxon>Lentinula</taxon>
    </lineage>
</organism>
<evidence type="ECO:0000313" key="3">
    <source>
        <dbReference type="Proteomes" id="UP001163846"/>
    </source>
</evidence>
<feature type="compositionally biased region" description="Acidic residues" evidence="1">
    <location>
        <begin position="161"/>
        <end position="180"/>
    </location>
</feature>